<keyword evidence="1" id="KW-1133">Transmembrane helix</keyword>
<keyword evidence="1" id="KW-0472">Membrane</keyword>
<keyword evidence="1" id="KW-0812">Transmembrane</keyword>
<dbReference type="EMBL" id="JAPWTJ010001589">
    <property type="protein sequence ID" value="KAJ8970702.1"/>
    <property type="molecule type" value="Genomic_DNA"/>
</dbReference>
<proteinExistence type="predicted"/>
<organism evidence="3 4">
    <name type="scientific">Molorchus minor</name>
    <dbReference type="NCBI Taxonomy" id="1323400"/>
    <lineage>
        <taxon>Eukaryota</taxon>
        <taxon>Metazoa</taxon>
        <taxon>Ecdysozoa</taxon>
        <taxon>Arthropoda</taxon>
        <taxon>Hexapoda</taxon>
        <taxon>Insecta</taxon>
        <taxon>Pterygota</taxon>
        <taxon>Neoptera</taxon>
        <taxon>Endopterygota</taxon>
        <taxon>Coleoptera</taxon>
        <taxon>Polyphaga</taxon>
        <taxon>Cucujiformia</taxon>
        <taxon>Chrysomeloidea</taxon>
        <taxon>Cerambycidae</taxon>
        <taxon>Lamiinae</taxon>
        <taxon>Monochamini</taxon>
        <taxon>Molorchus</taxon>
    </lineage>
</organism>
<evidence type="ECO:0000256" key="1">
    <source>
        <dbReference type="SAM" id="Phobius"/>
    </source>
</evidence>
<keyword evidence="4" id="KW-1185">Reference proteome</keyword>
<protein>
    <recommendedName>
        <fullName evidence="2">LITAF domain-containing protein</fullName>
    </recommendedName>
</protein>
<gene>
    <name evidence="3" type="ORF">NQ317_000600</name>
</gene>
<accession>A0ABQ9J109</accession>
<evidence type="ECO:0000259" key="2">
    <source>
        <dbReference type="PROSITE" id="PS51837"/>
    </source>
</evidence>
<feature type="transmembrane region" description="Helical" evidence="1">
    <location>
        <begin position="82"/>
        <end position="105"/>
    </location>
</feature>
<dbReference type="SMART" id="SM00714">
    <property type="entry name" value="LITAF"/>
    <property type="match status" value="1"/>
</dbReference>
<comment type="caution">
    <text evidence="3">The sequence shown here is derived from an EMBL/GenBank/DDBJ whole genome shotgun (WGS) entry which is preliminary data.</text>
</comment>
<dbReference type="Pfam" id="PF10601">
    <property type="entry name" value="zf-LITAF-like"/>
    <property type="match status" value="1"/>
</dbReference>
<reference evidence="3" key="1">
    <citation type="journal article" date="2023" name="Insect Mol. Biol.">
        <title>Genome sequencing provides insights into the evolution of gene families encoding plant cell wall-degrading enzymes in longhorned beetles.</title>
        <authorList>
            <person name="Shin N.R."/>
            <person name="Okamura Y."/>
            <person name="Kirsch R."/>
            <person name="Pauchet Y."/>
        </authorList>
    </citation>
    <scope>NUCLEOTIDE SEQUENCE</scope>
    <source>
        <strain evidence="3">MMC_N1</strain>
    </source>
</reference>
<name>A0ABQ9J109_9CUCU</name>
<feature type="domain" description="LITAF" evidence="2">
    <location>
        <begin position="44"/>
        <end position="127"/>
    </location>
</feature>
<evidence type="ECO:0000313" key="3">
    <source>
        <dbReference type="EMBL" id="KAJ8970702.1"/>
    </source>
</evidence>
<evidence type="ECO:0000313" key="4">
    <source>
        <dbReference type="Proteomes" id="UP001162164"/>
    </source>
</evidence>
<dbReference type="PROSITE" id="PS51837">
    <property type="entry name" value="LITAF"/>
    <property type="match status" value="1"/>
</dbReference>
<sequence>MDYLRCQICGEKLSFNPYCPCSLGEHLINKHPEQRMTHFFPEDTTKKADNRVETWKPGPVEVTCPECCYTGRPCIRKQRNKVAYSSFGALCMLTCWPLCFLPFLMPEGSKIHLYCKNCGTFLGEYSRKTGELKTCCTDKFKKENVPCDLG</sequence>
<dbReference type="Proteomes" id="UP001162164">
    <property type="component" value="Unassembled WGS sequence"/>
</dbReference>
<dbReference type="InterPro" id="IPR006629">
    <property type="entry name" value="LITAF"/>
</dbReference>